<sequence length="104" mass="11574">MEILARIKTGFFEMKPYRLKAEEGCLSLLPLQEGGEGLIVLPEGDILSVTLTEGRLPELEIQTPNELYTGILEESCSLTEVISYLKQCLNINITCEYKGGEKHA</sequence>
<comment type="caution">
    <text evidence="1">The sequence shown here is derived from an EMBL/GenBank/DDBJ whole genome shotgun (WGS) entry which is preliminary data.</text>
</comment>
<evidence type="ECO:0000313" key="1">
    <source>
        <dbReference type="EMBL" id="MPM07664.1"/>
    </source>
</evidence>
<dbReference type="AlphaFoldDB" id="A0A644X0F8"/>
<gene>
    <name evidence="1" type="ORF">SDC9_53971</name>
</gene>
<protein>
    <submittedName>
        <fullName evidence="1">Uncharacterized protein</fullName>
    </submittedName>
</protein>
<accession>A0A644X0F8</accession>
<reference evidence="1" key="1">
    <citation type="submission" date="2019-08" db="EMBL/GenBank/DDBJ databases">
        <authorList>
            <person name="Kucharzyk K."/>
            <person name="Murdoch R.W."/>
            <person name="Higgins S."/>
            <person name="Loffler F."/>
        </authorList>
    </citation>
    <scope>NUCLEOTIDE SEQUENCE</scope>
</reference>
<proteinExistence type="predicted"/>
<name>A0A644X0F8_9ZZZZ</name>
<organism evidence="1">
    <name type="scientific">bioreactor metagenome</name>
    <dbReference type="NCBI Taxonomy" id="1076179"/>
    <lineage>
        <taxon>unclassified sequences</taxon>
        <taxon>metagenomes</taxon>
        <taxon>ecological metagenomes</taxon>
    </lineage>
</organism>
<dbReference type="EMBL" id="VSSQ01001362">
    <property type="protein sequence ID" value="MPM07664.1"/>
    <property type="molecule type" value="Genomic_DNA"/>
</dbReference>